<keyword evidence="1" id="KW-0812">Transmembrane</keyword>
<gene>
    <name evidence="2" type="ORF">RJ639_002669</name>
</gene>
<comment type="caution">
    <text evidence="2">The sequence shown here is derived from an EMBL/GenBank/DDBJ whole genome shotgun (WGS) entry which is preliminary data.</text>
</comment>
<evidence type="ECO:0000313" key="3">
    <source>
        <dbReference type="Proteomes" id="UP001188597"/>
    </source>
</evidence>
<reference evidence="2" key="1">
    <citation type="submission" date="2022-12" db="EMBL/GenBank/DDBJ databases">
        <title>Draft genome assemblies for two species of Escallonia (Escalloniales).</title>
        <authorList>
            <person name="Chanderbali A."/>
            <person name="Dervinis C."/>
            <person name="Anghel I."/>
            <person name="Soltis D."/>
            <person name="Soltis P."/>
            <person name="Zapata F."/>
        </authorList>
    </citation>
    <scope>NUCLEOTIDE SEQUENCE</scope>
    <source>
        <strain evidence="2">UCBG64.0493</strain>
        <tissue evidence="2">Leaf</tissue>
    </source>
</reference>
<keyword evidence="3" id="KW-1185">Reference proteome</keyword>
<evidence type="ECO:0000313" key="2">
    <source>
        <dbReference type="EMBL" id="KAK3043367.1"/>
    </source>
</evidence>
<sequence>MVEEDKGCRPLGFLLGLPFAFLALVLSLVGAIIWVFGCLCPCCCCCAGLANLAIGIMKLPIKVISWFTDQIPC</sequence>
<proteinExistence type="predicted"/>
<dbReference type="EMBL" id="JAVXUP010000007">
    <property type="protein sequence ID" value="KAK3043367.1"/>
    <property type="molecule type" value="Genomic_DNA"/>
</dbReference>
<evidence type="ECO:0000256" key="1">
    <source>
        <dbReference type="SAM" id="Phobius"/>
    </source>
</evidence>
<dbReference type="InterPro" id="IPR055283">
    <property type="entry name" value="TAXIMIN_1/2"/>
</dbReference>
<accession>A0AA89BNN1</accession>
<keyword evidence="1" id="KW-1133">Transmembrane helix</keyword>
<dbReference type="PANTHER" id="PTHR33834">
    <property type="entry name" value="SIGNALING PEPTIDE TAXIMIN 2"/>
    <property type="match status" value="1"/>
</dbReference>
<dbReference type="Proteomes" id="UP001188597">
    <property type="component" value="Unassembled WGS sequence"/>
</dbReference>
<feature type="transmembrane region" description="Helical" evidence="1">
    <location>
        <begin position="12"/>
        <end position="36"/>
    </location>
</feature>
<dbReference type="AlphaFoldDB" id="A0AA89BNN1"/>
<keyword evidence="1" id="KW-0472">Membrane</keyword>
<dbReference type="PANTHER" id="PTHR33834:SF4">
    <property type="entry name" value="SIGNALING PEPTIDE TAXIMIN 2"/>
    <property type="match status" value="1"/>
</dbReference>
<organism evidence="2 3">
    <name type="scientific">Escallonia herrerae</name>
    <dbReference type="NCBI Taxonomy" id="1293975"/>
    <lineage>
        <taxon>Eukaryota</taxon>
        <taxon>Viridiplantae</taxon>
        <taxon>Streptophyta</taxon>
        <taxon>Embryophyta</taxon>
        <taxon>Tracheophyta</taxon>
        <taxon>Spermatophyta</taxon>
        <taxon>Magnoliopsida</taxon>
        <taxon>eudicotyledons</taxon>
        <taxon>Gunneridae</taxon>
        <taxon>Pentapetalae</taxon>
        <taxon>asterids</taxon>
        <taxon>campanulids</taxon>
        <taxon>Escalloniales</taxon>
        <taxon>Escalloniaceae</taxon>
        <taxon>Escallonia</taxon>
    </lineage>
</organism>
<protein>
    <submittedName>
        <fullName evidence="2">Uncharacterized protein</fullName>
    </submittedName>
</protein>
<name>A0AA89BNN1_9ASTE</name>